<evidence type="ECO:0000256" key="7">
    <source>
        <dbReference type="ARBA" id="ARBA00023211"/>
    </source>
</evidence>
<proteinExistence type="predicted"/>
<keyword evidence="1 9" id="KW-0436">Ligase</keyword>
<dbReference type="PANTHER" id="PTHR47917:SF1">
    <property type="entry name" value="COENZYME F420:L-GLUTAMATE LIGASE"/>
    <property type="match status" value="1"/>
</dbReference>
<dbReference type="Proteomes" id="UP000064249">
    <property type="component" value="Unassembled WGS sequence"/>
</dbReference>
<dbReference type="NCBIfam" id="TIGR01916">
    <property type="entry name" value="F420_cofE"/>
    <property type="match status" value="1"/>
</dbReference>
<evidence type="ECO:0000256" key="5">
    <source>
        <dbReference type="ARBA" id="ARBA00022958"/>
    </source>
</evidence>
<name>A0A124FN25_9CHLR</name>
<dbReference type="PATRIC" id="fig|167964.4.peg.1182"/>
<gene>
    <name evidence="9" type="ORF">XD73_0541</name>
</gene>
<evidence type="ECO:0000256" key="6">
    <source>
        <dbReference type="ARBA" id="ARBA00023134"/>
    </source>
</evidence>
<accession>A0A124FN25</accession>
<evidence type="ECO:0000256" key="4">
    <source>
        <dbReference type="ARBA" id="ARBA00022842"/>
    </source>
</evidence>
<keyword evidence="5" id="KW-0630">Potassium</keyword>
<protein>
    <submittedName>
        <fullName evidence="9">F420-0:gamma-glutamyl ligase</fullName>
    </submittedName>
</protein>
<evidence type="ECO:0000256" key="2">
    <source>
        <dbReference type="ARBA" id="ARBA00022723"/>
    </source>
</evidence>
<reference evidence="9 10" key="1">
    <citation type="journal article" date="2015" name="MBio">
        <title>Genome-Resolved Metagenomic Analysis Reveals Roles for Candidate Phyla and Other Microbial Community Members in Biogeochemical Transformations in Oil Reservoirs.</title>
        <authorList>
            <person name="Hu P."/>
            <person name="Tom L."/>
            <person name="Singh A."/>
            <person name="Thomas B.C."/>
            <person name="Baker B.J."/>
            <person name="Piceno Y.M."/>
            <person name="Andersen G.L."/>
            <person name="Banfield J.F."/>
        </authorList>
    </citation>
    <scope>NUCLEOTIDE SEQUENCE [LARGE SCALE GENOMIC DNA]</scope>
    <source>
        <strain evidence="9">46_16</strain>
    </source>
</reference>
<dbReference type="SUPFAM" id="SSF144010">
    <property type="entry name" value="CofE-like"/>
    <property type="match status" value="1"/>
</dbReference>
<dbReference type="AlphaFoldDB" id="A0A124FN25"/>
<dbReference type="InterPro" id="IPR002847">
    <property type="entry name" value="F420-0_gamma-glut_ligase-dom"/>
</dbReference>
<evidence type="ECO:0000313" key="10">
    <source>
        <dbReference type="Proteomes" id="UP000064249"/>
    </source>
</evidence>
<dbReference type="PANTHER" id="PTHR47917">
    <property type="match status" value="1"/>
</dbReference>
<evidence type="ECO:0000256" key="3">
    <source>
        <dbReference type="ARBA" id="ARBA00022741"/>
    </source>
</evidence>
<dbReference type="GO" id="GO:0005525">
    <property type="term" value="F:GTP binding"/>
    <property type="evidence" value="ECO:0007669"/>
    <property type="project" value="UniProtKB-KW"/>
</dbReference>
<dbReference type="EMBL" id="LGFU01000019">
    <property type="protein sequence ID" value="KUK46572.1"/>
    <property type="molecule type" value="Genomic_DNA"/>
</dbReference>
<keyword evidence="3" id="KW-0547">Nucleotide-binding</keyword>
<keyword evidence="2" id="KW-0479">Metal-binding</keyword>
<dbReference type="GO" id="GO:0052618">
    <property type="term" value="F:coenzyme F420-0:L-glutamate ligase activity"/>
    <property type="evidence" value="ECO:0007669"/>
    <property type="project" value="TreeGrafter"/>
</dbReference>
<keyword evidence="7" id="KW-0464">Manganese</keyword>
<organism evidence="9 10">
    <name type="scientific">Anaerolinea thermophila</name>
    <dbReference type="NCBI Taxonomy" id="167964"/>
    <lineage>
        <taxon>Bacteria</taxon>
        <taxon>Bacillati</taxon>
        <taxon>Chloroflexota</taxon>
        <taxon>Anaerolineae</taxon>
        <taxon>Anaerolineales</taxon>
        <taxon>Anaerolineaceae</taxon>
        <taxon>Anaerolinea</taxon>
    </lineage>
</organism>
<sequence length="259" mass="28714">MKRRPLIFTPVDNLPLIKPGINLAEILLDTFHSINLPLEEGDVLVITQKIVSKAENRLINLSSVDPSPRAYELAALCNKDPRLVELILTESKEVIRVKENTLIVEHNCGFICANAGIDHSNVKGDWGNPDDWVLLLPQDPDRSARTIREYFFQKTGVDIGVLIIDSHGRAWRRGTVGISIGLSGIPALVDMRGKEDLFGFHLKVTQIATADELAAAASLVMGQADEMVPVIHVRGFPYPLSESSTFGEILRNKEDDLFR</sequence>
<evidence type="ECO:0000259" key="8">
    <source>
        <dbReference type="Pfam" id="PF01996"/>
    </source>
</evidence>
<evidence type="ECO:0000313" key="9">
    <source>
        <dbReference type="EMBL" id="KUK46572.1"/>
    </source>
</evidence>
<feature type="domain" description="Coenzyme F420:L-glutamate ligase-like" evidence="8">
    <location>
        <begin position="14"/>
        <end position="235"/>
    </location>
</feature>
<dbReference type="InterPro" id="IPR008225">
    <property type="entry name" value="F420-0_g-glutamyl_ligase"/>
</dbReference>
<evidence type="ECO:0000256" key="1">
    <source>
        <dbReference type="ARBA" id="ARBA00022598"/>
    </source>
</evidence>
<comment type="caution">
    <text evidence="9">The sequence shown here is derived from an EMBL/GenBank/DDBJ whole genome shotgun (WGS) entry which is preliminary data.</text>
</comment>
<dbReference type="Gene3D" id="3.30.1330.100">
    <property type="entry name" value="CofE-like"/>
    <property type="match status" value="1"/>
</dbReference>
<keyword evidence="6" id="KW-0342">GTP-binding</keyword>
<dbReference type="GO" id="GO:0046872">
    <property type="term" value="F:metal ion binding"/>
    <property type="evidence" value="ECO:0007669"/>
    <property type="project" value="UniProtKB-KW"/>
</dbReference>
<dbReference type="Gene3D" id="3.90.1660.10">
    <property type="entry name" value="CofE-like domain"/>
    <property type="match status" value="1"/>
</dbReference>
<dbReference type="Pfam" id="PF01996">
    <property type="entry name" value="F420_ligase"/>
    <property type="match status" value="1"/>
</dbReference>
<keyword evidence="4" id="KW-0460">Magnesium</keyword>